<protein>
    <recommendedName>
        <fullName evidence="5">Lipoprotein</fullName>
    </recommendedName>
</protein>
<proteinExistence type="predicted"/>
<feature type="chain" id="PRO_5045763254" description="Lipoprotein" evidence="2">
    <location>
        <begin position="24"/>
        <end position="287"/>
    </location>
</feature>
<keyword evidence="4" id="KW-1185">Reference proteome</keyword>
<dbReference type="EMBL" id="JADBEO010000011">
    <property type="protein sequence ID" value="MDR4306354.1"/>
    <property type="molecule type" value="Genomic_DNA"/>
</dbReference>
<dbReference type="Proteomes" id="UP001181622">
    <property type="component" value="Unassembled WGS sequence"/>
</dbReference>
<feature type="region of interest" description="Disordered" evidence="1">
    <location>
        <begin position="263"/>
        <end position="287"/>
    </location>
</feature>
<name>A0ABU1DE32_9HYPH</name>
<gene>
    <name evidence="3" type="ORF">IHQ68_06955</name>
</gene>
<evidence type="ECO:0000313" key="4">
    <source>
        <dbReference type="Proteomes" id="UP001181622"/>
    </source>
</evidence>
<evidence type="ECO:0008006" key="5">
    <source>
        <dbReference type="Google" id="ProtNLM"/>
    </source>
</evidence>
<evidence type="ECO:0000256" key="1">
    <source>
        <dbReference type="SAM" id="MobiDB-lite"/>
    </source>
</evidence>
<feature type="compositionally biased region" description="Basic and acidic residues" evidence="1">
    <location>
        <begin position="277"/>
        <end position="287"/>
    </location>
</feature>
<evidence type="ECO:0000256" key="2">
    <source>
        <dbReference type="SAM" id="SignalP"/>
    </source>
</evidence>
<evidence type="ECO:0000313" key="3">
    <source>
        <dbReference type="EMBL" id="MDR4306354.1"/>
    </source>
</evidence>
<feature type="signal peptide" evidence="2">
    <location>
        <begin position="1"/>
        <end position="23"/>
    </location>
</feature>
<comment type="caution">
    <text evidence="3">The sequence shown here is derived from an EMBL/GenBank/DDBJ whole genome shotgun (WGS) entry which is preliminary data.</text>
</comment>
<accession>A0ABU1DE32</accession>
<organism evidence="3 4">
    <name type="scientific">Chelatococcus sambhunathii</name>
    <dbReference type="NCBI Taxonomy" id="363953"/>
    <lineage>
        <taxon>Bacteria</taxon>
        <taxon>Pseudomonadati</taxon>
        <taxon>Pseudomonadota</taxon>
        <taxon>Alphaproteobacteria</taxon>
        <taxon>Hyphomicrobiales</taxon>
        <taxon>Chelatococcaceae</taxon>
        <taxon>Chelatococcus</taxon>
    </lineage>
</organism>
<reference evidence="3" key="1">
    <citation type="submission" date="2020-10" db="EMBL/GenBank/DDBJ databases">
        <authorList>
            <person name="Abbas A."/>
            <person name="Razzaq R."/>
            <person name="Waqas M."/>
            <person name="Abbas N."/>
            <person name="Nielsen T.K."/>
            <person name="Hansen L.H."/>
            <person name="Hussain S."/>
            <person name="Shahid M."/>
        </authorList>
    </citation>
    <scope>NUCLEOTIDE SEQUENCE</scope>
    <source>
        <strain evidence="3">S14</strain>
    </source>
</reference>
<dbReference type="RefSeq" id="WP_309390174.1">
    <property type="nucleotide sequence ID" value="NZ_JADBEO010000011.1"/>
</dbReference>
<keyword evidence="2" id="KW-0732">Signal</keyword>
<sequence length="287" mass="30042">MASTDFAAALLAGALLVACAAGASVAQEFKHRGWAGARLPGDKENGCAMALEVRRDAGLVVYADSKRRVRIGLASRAWKLEPGKEALAAVTFNDGPPILLKGEAVLPTTVLFDPMDFPDDGGLAALVEGARSVKVTYDGLYVRARLSGSARAMRLLWECASAPPEAAPPPEASDGGAEREGVGRTADFAFLRQGMDALEAHRKLIEAGWQADGDAPAVQTEDGALKALRERGLPAAACSGETCAATYADAYGNALRAAFGADGEPKLRGWRLNPPDEAAKEEPKPED</sequence>